<comment type="cofactor">
    <cofactor evidence="1">
        <name>Zn(2+)</name>
        <dbReference type="ChEBI" id="CHEBI:29105"/>
    </cofactor>
</comment>
<evidence type="ECO:0000256" key="6">
    <source>
        <dbReference type="ARBA" id="ARBA00022833"/>
    </source>
</evidence>
<feature type="domain" description="Peptidase M16 N-terminal" evidence="10">
    <location>
        <begin position="154"/>
        <end position="221"/>
    </location>
</feature>
<comment type="caution">
    <text evidence="12">The sequence shown here is derived from an EMBL/GenBank/DDBJ whole genome shotgun (WGS) entry which is preliminary data.</text>
</comment>
<dbReference type="InterPro" id="IPR011249">
    <property type="entry name" value="Metalloenz_LuxS/M16"/>
</dbReference>
<dbReference type="PANTHER" id="PTHR43690">
    <property type="entry name" value="NARDILYSIN"/>
    <property type="match status" value="1"/>
</dbReference>
<dbReference type="GO" id="GO:0006508">
    <property type="term" value="P:proteolysis"/>
    <property type="evidence" value="ECO:0007669"/>
    <property type="project" value="UniProtKB-KW"/>
</dbReference>
<dbReference type="PANTHER" id="PTHR43690:SF17">
    <property type="entry name" value="PROTEIN YHJJ"/>
    <property type="match status" value="1"/>
</dbReference>
<dbReference type="Proteomes" id="UP000318733">
    <property type="component" value="Unassembled WGS sequence"/>
</dbReference>
<dbReference type="GO" id="GO:0046872">
    <property type="term" value="F:metal ion binding"/>
    <property type="evidence" value="ECO:0007669"/>
    <property type="project" value="UniProtKB-KW"/>
</dbReference>
<dbReference type="SUPFAM" id="SSF63411">
    <property type="entry name" value="LuxS/MPP-like metallohydrolase"/>
    <property type="match status" value="4"/>
</dbReference>
<dbReference type="GO" id="GO:0004222">
    <property type="term" value="F:metalloendopeptidase activity"/>
    <property type="evidence" value="ECO:0007669"/>
    <property type="project" value="InterPro"/>
</dbReference>
<accession>A0A556MFZ3</accession>
<evidence type="ECO:0000256" key="7">
    <source>
        <dbReference type="ARBA" id="ARBA00023049"/>
    </source>
</evidence>
<feature type="domain" description="Peptidase M16 C-terminal" evidence="11">
    <location>
        <begin position="780"/>
        <end position="872"/>
    </location>
</feature>
<keyword evidence="7" id="KW-0482">Metalloprotease</keyword>
<evidence type="ECO:0000313" key="12">
    <source>
        <dbReference type="EMBL" id="TSJ38732.1"/>
    </source>
</evidence>
<sequence>MKHKLFLICIFLSAFISNLHAQTVIAWKQGTSGGYTYKYVTGDPTHSRFYTLKNGLTVILSPTNKQPRIQAYVAVKAGSKTDPDSHTGLAHYLEHMMFKGTDKYGTMDYEKEKPYLDQIDALYEQYNSTTDEGKRADIYKQIDQVSGQAAKFSIANEYDKIMAAMGGQNSNAFTSFEQTVYEDDIPSSAIDKYLTLQTERFREPVLRLFHTELEAVYEEKNIGLDNDGRKTVEAMFAALFPNNNYGKHTTIGTIQDLKNPSLKAIRNYYYTYYVPNNMGIILSGDFNPDVMIKKVDDHFSYMKAKPIPVYSFAPEKPITSPVKKDVYGPSPETLTIGFRFPGANTRDARLLDLMGSMLTNGKAGLFDLDLTKKQLLLSANANSYALKDYSVLLLTGNPIKGQSLDEVKTLMLNEIAKLRNGNFSEDLITSIVNNEKKSIIEQNESYSNRASNLLSDFTAGVDWRADVGTINELSKITKAQIVAFANKYLTDNNYVIVYKHQGEDKSVIKVVKPPITPVDVNTTAQSPFLQSVAAIPASAVKPVWLDYNKDIQRAKSGRAELLSVQNKDNSIFRLYYRYDMGSWNSKLLPIAAQYIQFLGTKTKTAEDFSKAFYKLASSFNISAGTEISTITISGLQENFNATVKLYEDLLANCQPDEAALTALKARIRKGRENAKLNKTNIAQGLVSYAQYGPSNPFNNVLSDAELDNLKATDLVNILHQLNNYKHNILYYGPYTALQAATALTKLHSTPVVFTPYPEKKHFVKLQADHNQVLFADYDMVQAEIYWIRNEGLYDPAQAPKIELFNNYFGTGGMSAVVFQQIRESKALAYNTYASYASPVKKSDPNFFIGYVGTQADKLNEAVKSMNDLLNDMPESEKGLSDAKDNIRKSLETDRITQDDIIFNYLAARRLGIDYDLRKTTFDNLNKLDFNTIKAFHDSELKDKPYTYCIVASAKRVNDTDLQKYGELIKPDLKQIFGY</sequence>
<evidence type="ECO:0000256" key="3">
    <source>
        <dbReference type="ARBA" id="ARBA00022670"/>
    </source>
</evidence>
<name>A0A556MFZ3_9SPHI</name>
<dbReference type="RefSeq" id="WP_144250013.1">
    <property type="nucleotide sequence ID" value="NZ_VLPK01000004.1"/>
</dbReference>
<keyword evidence="4" id="KW-0479">Metal-binding</keyword>
<evidence type="ECO:0000259" key="11">
    <source>
        <dbReference type="Pfam" id="PF05193"/>
    </source>
</evidence>
<dbReference type="OrthoDB" id="9811314at2"/>
<dbReference type="Pfam" id="PF00675">
    <property type="entry name" value="Peptidase_M16"/>
    <property type="match status" value="2"/>
</dbReference>
<proteinExistence type="inferred from homology"/>
<keyword evidence="5" id="KW-0378">Hydrolase</keyword>
<protein>
    <submittedName>
        <fullName evidence="12">Insulinase family protein</fullName>
    </submittedName>
</protein>
<keyword evidence="13" id="KW-1185">Reference proteome</keyword>
<dbReference type="Pfam" id="PF05193">
    <property type="entry name" value="Peptidase_M16_C"/>
    <property type="match status" value="2"/>
</dbReference>
<feature type="signal peptide" evidence="9">
    <location>
        <begin position="1"/>
        <end position="21"/>
    </location>
</feature>
<keyword evidence="6" id="KW-0862">Zinc</keyword>
<evidence type="ECO:0000256" key="5">
    <source>
        <dbReference type="ARBA" id="ARBA00022801"/>
    </source>
</evidence>
<feature type="domain" description="Peptidase M16 C-terminal" evidence="11">
    <location>
        <begin position="262"/>
        <end position="433"/>
    </location>
</feature>
<evidence type="ECO:0000256" key="9">
    <source>
        <dbReference type="SAM" id="SignalP"/>
    </source>
</evidence>
<keyword evidence="9" id="KW-0732">Signal</keyword>
<evidence type="ECO:0000256" key="1">
    <source>
        <dbReference type="ARBA" id="ARBA00001947"/>
    </source>
</evidence>
<keyword evidence="3" id="KW-0645">Protease</keyword>
<evidence type="ECO:0000256" key="8">
    <source>
        <dbReference type="RuleBase" id="RU004447"/>
    </source>
</evidence>
<evidence type="ECO:0000259" key="10">
    <source>
        <dbReference type="Pfam" id="PF00675"/>
    </source>
</evidence>
<feature type="chain" id="PRO_5022168563" evidence="9">
    <location>
        <begin position="22"/>
        <end position="978"/>
    </location>
</feature>
<dbReference type="PROSITE" id="PS00143">
    <property type="entry name" value="INSULINASE"/>
    <property type="match status" value="1"/>
</dbReference>
<gene>
    <name evidence="12" type="ORF">FO440_19705</name>
</gene>
<comment type="similarity">
    <text evidence="2 8">Belongs to the peptidase M16 family.</text>
</comment>
<organism evidence="12 13">
    <name type="scientific">Mucilaginibacter corticis</name>
    <dbReference type="NCBI Taxonomy" id="2597670"/>
    <lineage>
        <taxon>Bacteria</taxon>
        <taxon>Pseudomonadati</taxon>
        <taxon>Bacteroidota</taxon>
        <taxon>Sphingobacteriia</taxon>
        <taxon>Sphingobacteriales</taxon>
        <taxon>Sphingobacteriaceae</taxon>
        <taxon>Mucilaginibacter</taxon>
    </lineage>
</organism>
<dbReference type="InterPro" id="IPR011765">
    <property type="entry name" value="Pept_M16_N"/>
</dbReference>
<dbReference type="InterPro" id="IPR007863">
    <property type="entry name" value="Peptidase_M16_C"/>
</dbReference>
<dbReference type="AlphaFoldDB" id="A0A556MFZ3"/>
<evidence type="ECO:0000313" key="13">
    <source>
        <dbReference type="Proteomes" id="UP000318733"/>
    </source>
</evidence>
<dbReference type="InterPro" id="IPR050626">
    <property type="entry name" value="Peptidase_M16"/>
</dbReference>
<feature type="domain" description="Peptidase M16 N-terminal" evidence="10">
    <location>
        <begin position="59"/>
        <end position="111"/>
    </location>
</feature>
<evidence type="ECO:0000256" key="4">
    <source>
        <dbReference type="ARBA" id="ARBA00022723"/>
    </source>
</evidence>
<dbReference type="Gene3D" id="3.30.830.10">
    <property type="entry name" value="Metalloenzyme, LuxS/M16 peptidase-like"/>
    <property type="match status" value="4"/>
</dbReference>
<evidence type="ECO:0000256" key="2">
    <source>
        <dbReference type="ARBA" id="ARBA00007261"/>
    </source>
</evidence>
<reference evidence="12 13" key="1">
    <citation type="submission" date="2019-07" db="EMBL/GenBank/DDBJ databases">
        <authorList>
            <person name="Huq M.A."/>
        </authorList>
    </citation>
    <scope>NUCLEOTIDE SEQUENCE [LARGE SCALE GENOMIC DNA]</scope>
    <source>
        <strain evidence="12 13">MAH-19</strain>
    </source>
</reference>
<dbReference type="EMBL" id="VLPK01000004">
    <property type="protein sequence ID" value="TSJ38732.1"/>
    <property type="molecule type" value="Genomic_DNA"/>
</dbReference>
<dbReference type="InterPro" id="IPR001431">
    <property type="entry name" value="Pept_M16_Zn_BS"/>
</dbReference>